<gene>
    <name evidence="1" type="ORF">Tci_642223</name>
</gene>
<dbReference type="EMBL" id="BKCJ010471778">
    <property type="protein sequence ID" value="GFA70251.1"/>
    <property type="molecule type" value="Genomic_DNA"/>
</dbReference>
<reference evidence="1" key="1">
    <citation type="journal article" date="2019" name="Sci. Rep.">
        <title>Draft genome of Tanacetum cinerariifolium, the natural source of mosquito coil.</title>
        <authorList>
            <person name="Yamashiro T."/>
            <person name="Shiraishi A."/>
            <person name="Satake H."/>
            <person name="Nakayama K."/>
        </authorList>
    </citation>
    <scope>NUCLEOTIDE SEQUENCE</scope>
</reference>
<sequence>MNDVVRLQALIDRRKVIISEDIVRQASHLDDAESIDCLPNEEIFAELARLGYEKPCTKLTFYKAVFLAQWKFLIHTILQCMSVKRTAWNEFSSSMALVVICIAIGRKFNFSKYIFDSLVRNVDSFSKFFMVGKGLFGVNTPLFEGILVPQQAADDVASVDVDDVVAEDAAEPTPPSPDTVMDDCTRLKIHLFGRS</sequence>
<evidence type="ECO:0000313" key="1">
    <source>
        <dbReference type="EMBL" id="GFA70251.1"/>
    </source>
</evidence>
<accession>A0A699K1E1</accession>
<protein>
    <recommendedName>
        <fullName evidence="2">Synaptobrevin, longin-like domain protein</fullName>
    </recommendedName>
</protein>
<proteinExistence type="predicted"/>
<organism evidence="1">
    <name type="scientific">Tanacetum cinerariifolium</name>
    <name type="common">Dalmatian daisy</name>
    <name type="synonym">Chrysanthemum cinerariifolium</name>
    <dbReference type="NCBI Taxonomy" id="118510"/>
    <lineage>
        <taxon>Eukaryota</taxon>
        <taxon>Viridiplantae</taxon>
        <taxon>Streptophyta</taxon>
        <taxon>Embryophyta</taxon>
        <taxon>Tracheophyta</taxon>
        <taxon>Spermatophyta</taxon>
        <taxon>Magnoliopsida</taxon>
        <taxon>eudicotyledons</taxon>
        <taxon>Gunneridae</taxon>
        <taxon>Pentapetalae</taxon>
        <taxon>asterids</taxon>
        <taxon>campanulids</taxon>
        <taxon>Asterales</taxon>
        <taxon>Asteraceae</taxon>
        <taxon>Asteroideae</taxon>
        <taxon>Anthemideae</taxon>
        <taxon>Anthemidinae</taxon>
        <taxon>Tanacetum</taxon>
    </lineage>
</organism>
<name>A0A699K1E1_TANCI</name>
<evidence type="ECO:0008006" key="2">
    <source>
        <dbReference type="Google" id="ProtNLM"/>
    </source>
</evidence>
<comment type="caution">
    <text evidence="1">The sequence shown here is derived from an EMBL/GenBank/DDBJ whole genome shotgun (WGS) entry which is preliminary data.</text>
</comment>
<dbReference type="AlphaFoldDB" id="A0A699K1E1"/>